<dbReference type="PANTHER" id="PTHR35897:SF1">
    <property type="entry name" value="METHYLTRANSFERASE AUSD"/>
    <property type="match status" value="1"/>
</dbReference>
<dbReference type="SUPFAM" id="SSF53335">
    <property type="entry name" value="S-adenosyl-L-methionine-dependent methyltransferases"/>
    <property type="match status" value="1"/>
</dbReference>
<evidence type="ECO:0000256" key="1">
    <source>
        <dbReference type="ARBA" id="ARBA00005179"/>
    </source>
</evidence>
<reference evidence="5 6" key="1">
    <citation type="submission" date="2024-02" db="EMBL/GenBank/DDBJ databases">
        <title>A draft genome for the cacao thread blight pathogen Marasmius crinis-equi.</title>
        <authorList>
            <person name="Cohen S.P."/>
            <person name="Baruah I.K."/>
            <person name="Amoako-Attah I."/>
            <person name="Bukari Y."/>
            <person name="Meinhardt L.W."/>
            <person name="Bailey B.A."/>
        </authorList>
    </citation>
    <scope>NUCLEOTIDE SEQUENCE [LARGE SCALE GENOMIC DNA]</scope>
    <source>
        <strain evidence="5 6">GH-76</strain>
    </source>
</reference>
<keyword evidence="3" id="KW-0949">S-adenosyl-L-methionine</keyword>
<sequence>MAPVLDQLALSKDDLDFFRRQLNTEDETELKAHIINVASQAYEVFPYGCIETFSFVKAKAKLYDEHEAASAYRGALKVCSERDGLFLDYGCCFGVDLRKAVEDGLPAGNAIGVDVHSAFWDLGHKLFKSTREKFPATFLSGNALDLSFVSGRRLCTETPNTGRPNLEALTSLIPLQGHISAVHAGNVFHLFDEDKQLELARALSSLLRPTSGSVIFGCQGTKEVAGEFTNQRGETHFGHSPGSWKQMWDGDVFPSGSVRVSTKLVPIPQYENYAAGIAGLLVWSCIIL</sequence>
<comment type="similarity">
    <text evidence="4">Belongs to the class I-like SAM-binding methyltransferase superfamily.</text>
</comment>
<evidence type="ECO:0000256" key="4">
    <source>
        <dbReference type="ARBA" id="ARBA00038314"/>
    </source>
</evidence>
<evidence type="ECO:0000256" key="2">
    <source>
        <dbReference type="ARBA" id="ARBA00022679"/>
    </source>
</evidence>
<comment type="caution">
    <text evidence="5">The sequence shown here is derived from an EMBL/GenBank/DDBJ whole genome shotgun (WGS) entry which is preliminary data.</text>
</comment>
<dbReference type="Proteomes" id="UP001465976">
    <property type="component" value="Unassembled WGS sequence"/>
</dbReference>
<name>A0ABR3FLY2_9AGAR</name>
<evidence type="ECO:0000313" key="5">
    <source>
        <dbReference type="EMBL" id="KAL0576267.1"/>
    </source>
</evidence>
<dbReference type="Gene3D" id="3.40.50.150">
    <property type="entry name" value="Vaccinia Virus protein VP39"/>
    <property type="match status" value="1"/>
</dbReference>
<evidence type="ECO:0000313" key="6">
    <source>
        <dbReference type="Proteomes" id="UP001465976"/>
    </source>
</evidence>
<dbReference type="EMBL" id="JBAHYK010000234">
    <property type="protein sequence ID" value="KAL0576267.1"/>
    <property type="molecule type" value="Genomic_DNA"/>
</dbReference>
<evidence type="ECO:0008006" key="7">
    <source>
        <dbReference type="Google" id="ProtNLM"/>
    </source>
</evidence>
<evidence type="ECO:0000256" key="3">
    <source>
        <dbReference type="ARBA" id="ARBA00022691"/>
    </source>
</evidence>
<keyword evidence="6" id="KW-1185">Reference proteome</keyword>
<gene>
    <name evidence="5" type="ORF">V5O48_005711</name>
</gene>
<dbReference type="InterPro" id="IPR051654">
    <property type="entry name" value="Meroterpenoid_MTases"/>
</dbReference>
<proteinExistence type="inferred from homology"/>
<protein>
    <recommendedName>
        <fullName evidence="7">Methyltransferase domain-containing protein</fullName>
    </recommendedName>
</protein>
<dbReference type="InterPro" id="IPR029063">
    <property type="entry name" value="SAM-dependent_MTases_sf"/>
</dbReference>
<comment type="pathway">
    <text evidence="1">Secondary metabolite biosynthesis.</text>
</comment>
<organism evidence="5 6">
    <name type="scientific">Marasmius crinis-equi</name>
    <dbReference type="NCBI Taxonomy" id="585013"/>
    <lineage>
        <taxon>Eukaryota</taxon>
        <taxon>Fungi</taxon>
        <taxon>Dikarya</taxon>
        <taxon>Basidiomycota</taxon>
        <taxon>Agaricomycotina</taxon>
        <taxon>Agaricomycetes</taxon>
        <taxon>Agaricomycetidae</taxon>
        <taxon>Agaricales</taxon>
        <taxon>Marasmiineae</taxon>
        <taxon>Marasmiaceae</taxon>
        <taxon>Marasmius</taxon>
    </lineage>
</organism>
<accession>A0ABR3FLY2</accession>
<keyword evidence="2" id="KW-0808">Transferase</keyword>
<dbReference type="PANTHER" id="PTHR35897">
    <property type="entry name" value="METHYLTRANSFERASE AUSD"/>
    <property type="match status" value="1"/>
</dbReference>